<proteinExistence type="predicted"/>
<dbReference type="Proteomes" id="UP001190700">
    <property type="component" value="Unassembled WGS sequence"/>
</dbReference>
<sequence length="115" mass="13544">MIRPEETDEILVTSFEYLAALLEFNLVTLKFQLNHYLYEGFKEQLRAYVWSKFMMEVEWADSFAPSKVTSDRLAELADIIRGLREFLQEVDRMLHKVSSGQSWCDLLPVDDAIYE</sequence>
<evidence type="ECO:0000313" key="1">
    <source>
        <dbReference type="EMBL" id="KAK3242818.1"/>
    </source>
</evidence>
<dbReference type="AlphaFoldDB" id="A0AAE0BU03"/>
<protein>
    <submittedName>
        <fullName evidence="1">Uncharacterized protein</fullName>
    </submittedName>
</protein>
<name>A0AAE0BU03_9CHLO</name>
<gene>
    <name evidence="1" type="ORF">CYMTET_47489</name>
</gene>
<organism evidence="1 2">
    <name type="scientific">Cymbomonas tetramitiformis</name>
    <dbReference type="NCBI Taxonomy" id="36881"/>
    <lineage>
        <taxon>Eukaryota</taxon>
        <taxon>Viridiplantae</taxon>
        <taxon>Chlorophyta</taxon>
        <taxon>Pyramimonadophyceae</taxon>
        <taxon>Pyramimonadales</taxon>
        <taxon>Pyramimonadaceae</taxon>
        <taxon>Cymbomonas</taxon>
    </lineage>
</organism>
<reference evidence="1 2" key="1">
    <citation type="journal article" date="2015" name="Genome Biol. Evol.">
        <title>Comparative Genomics of a Bacterivorous Green Alga Reveals Evolutionary Causalities and Consequences of Phago-Mixotrophic Mode of Nutrition.</title>
        <authorList>
            <person name="Burns J.A."/>
            <person name="Paasch A."/>
            <person name="Narechania A."/>
            <person name="Kim E."/>
        </authorList>
    </citation>
    <scope>NUCLEOTIDE SEQUENCE [LARGE SCALE GENOMIC DNA]</scope>
    <source>
        <strain evidence="1 2">PLY_AMNH</strain>
    </source>
</reference>
<comment type="caution">
    <text evidence="1">The sequence shown here is derived from an EMBL/GenBank/DDBJ whole genome shotgun (WGS) entry which is preliminary data.</text>
</comment>
<accession>A0AAE0BU03</accession>
<keyword evidence="2" id="KW-1185">Reference proteome</keyword>
<evidence type="ECO:0000313" key="2">
    <source>
        <dbReference type="Proteomes" id="UP001190700"/>
    </source>
</evidence>
<dbReference type="EMBL" id="LGRX02033114">
    <property type="protein sequence ID" value="KAK3242818.1"/>
    <property type="molecule type" value="Genomic_DNA"/>
</dbReference>